<dbReference type="EMBL" id="JABWAB010000013">
    <property type="protein sequence ID" value="KAF6042871.1"/>
    <property type="molecule type" value="Genomic_DNA"/>
</dbReference>
<evidence type="ECO:0000256" key="1">
    <source>
        <dbReference type="ARBA" id="ARBA00005724"/>
    </source>
</evidence>
<dbReference type="InterPro" id="IPR016024">
    <property type="entry name" value="ARM-type_fold"/>
</dbReference>
<comment type="similarity">
    <text evidence="1">Belongs to the Tango6 family.</text>
</comment>
<evidence type="ECO:0008006" key="7">
    <source>
        <dbReference type="Google" id="ProtNLM"/>
    </source>
</evidence>
<dbReference type="AlphaFoldDB" id="A0A8X7T8Q6"/>
<dbReference type="Pfam" id="PF10304">
    <property type="entry name" value="RTP1_C2"/>
    <property type="match status" value="1"/>
</dbReference>
<dbReference type="GO" id="GO:0009306">
    <property type="term" value="P:protein secretion"/>
    <property type="evidence" value="ECO:0007669"/>
    <property type="project" value="TreeGrafter"/>
</dbReference>
<reference evidence="5" key="1">
    <citation type="submission" date="2020-03" db="EMBL/GenBank/DDBJ databases">
        <title>FDA dAtabase for Regulatory Grade micrObial Sequences (FDA-ARGOS): Supporting development and validation of Infectious Disease Dx tests.</title>
        <authorList>
            <person name="Campos J."/>
            <person name="Goldberg B."/>
            <person name="Tallon L."/>
            <person name="Sadzewicz L."/>
            <person name="Vavikolanu K."/>
            <person name="Mehta A."/>
            <person name="Aluvathingal J."/>
            <person name="Nadendla S."/>
            <person name="Nandy P."/>
            <person name="Geyer C."/>
            <person name="Yan Y."/>
            <person name="Sichtig H."/>
        </authorList>
    </citation>
    <scope>NUCLEOTIDE SEQUENCE [LARGE SCALE GENOMIC DNA]</scope>
    <source>
        <strain evidence="5">FDAARGOS_652</strain>
    </source>
</reference>
<evidence type="ECO:0000259" key="3">
    <source>
        <dbReference type="Pfam" id="PF10304"/>
    </source>
</evidence>
<protein>
    <recommendedName>
        <fullName evidence="7">RNA polymerase II assembly factor Rtp1 C-terminal domain-containing protein</fullName>
    </recommendedName>
</protein>
<evidence type="ECO:0000259" key="4">
    <source>
        <dbReference type="Pfam" id="PF10363"/>
    </source>
</evidence>
<dbReference type="Pfam" id="PF10363">
    <property type="entry name" value="RTP1_C1"/>
    <property type="match status" value="1"/>
</dbReference>
<evidence type="ECO:0000313" key="6">
    <source>
        <dbReference type="Proteomes" id="UP000590412"/>
    </source>
</evidence>
<gene>
    <name evidence="5" type="ORF">FOB60_005625</name>
</gene>
<feature type="domain" description="RNA polymerase II assembly factor Rtp1 C-terminal" evidence="3">
    <location>
        <begin position="921"/>
        <end position="954"/>
    </location>
</feature>
<dbReference type="InterPro" id="IPR011989">
    <property type="entry name" value="ARM-like"/>
</dbReference>
<dbReference type="PANTHER" id="PTHR20959">
    <property type="entry name" value="TRANSPORT AND GOLGI ORGANIZATION PROTEIN 6 FAMILY MEMBER"/>
    <property type="match status" value="1"/>
</dbReference>
<dbReference type="Gene3D" id="1.25.10.10">
    <property type="entry name" value="Leucine-rich Repeat Variant"/>
    <property type="match status" value="1"/>
</dbReference>
<dbReference type="InterPro" id="IPR019451">
    <property type="entry name" value="Rtp1_C1"/>
</dbReference>
<dbReference type="SUPFAM" id="SSF48371">
    <property type="entry name" value="ARM repeat"/>
    <property type="match status" value="1"/>
</dbReference>
<proteinExistence type="inferred from homology"/>
<name>A0A8X7T8Q6_CANPA</name>
<dbReference type="InterPro" id="IPR019414">
    <property type="entry name" value="Rtp1_C2"/>
</dbReference>
<dbReference type="Proteomes" id="UP000590412">
    <property type="component" value="Unassembled WGS sequence"/>
</dbReference>
<dbReference type="PANTHER" id="PTHR20959:SF1">
    <property type="entry name" value="TRANSPORT AND GOLGI ORGANIZATION PROTEIN 6 HOMOLOG"/>
    <property type="match status" value="1"/>
</dbReference>
<accession>A0A8X7T8Q6</accession>
<feature type="domain" description="RNA polymerase II assembly factor Rtp1 C-terminal" evidence="4">
    <location>
        <begin position="716"/>
        <end position="821"/>
    </location>
</feature>
<sequence length="968" mass="109973">MAPKIEELPDDYELSDGNKTHFESPASKQAPPKKNPFADELKKKTIRRSADDVYPQHNGLNKPQFKREKPIDILFEQLETLLDTPSDNLTLETLNQRIFNSTTNRESRLRVVEYLLDRLLEIQRYSLEPQFKDKSIIAISLHDVKTFSKLVNTIIIHGIYPALNVFHIGIPFAKRMLKDAKQNKKPVGIDKLEGPEPAIDLLKLLYEKFFTLFQTPSDVTELLSKGSGVSDFITISIALCTISQTNHDKYISEYPIVEKVPDTFELLQIYSLLLTSTSPDYFKNFVSSHLQRLHYKAPRGSGLLALIEYVLGLRDQDEIDIARFDHVANVVLLKPKTINTKDYFTSIGKQCYDLLVNINRPTVASCVTYILEKLWSRNKLVVKDFFLKQVWDKFNPKPDKPGVLVAEAQLNNAVNVLLSLTQKGLEPSFYRAVMTPILLPLWGYYLFLKRNAKSVESITTILTVYFTIMNDSDSKDLAGIDVIAKNLCFESGDGWRFAMGPNNMVQIESNKKEFTLESKEYKVNKFIVDLDFACTNFITLLENVHDDMVQFLFIKVLKQWLSGSNLIGGDEESPFIKLIDLKLLESIGEKFKESLARTPSEMLVIVQSFLNSKFDEEEDHDDAMHDSDDEDEEKEEILPILLQLLSAILSENDIVIDDQCTEHLSAIKSSLFNLAKQNVNENIKSSAHALESRIGDILSGDIAATNAIDDQKLTLTRAITSLNDPLAPIRAHGLYLLRQLIEARSDVLSLDFVINLHLVQLKDPEPFVYLNVIKGLESLIEWDEPVVLKTLCDIYVNKETELDERLRIGEVILRYIQVSNETFQGESANLIVESTLSVIRRHDADDDRMRMSAMSLLGMCCKVNPLGLIGKLEDALDCAIGILNLETTSDKAIMRRAAVVLIQDLILGTSETDKIQFPEKYREKVVTILKYVASTDNDIFVREQAQKVLDIIEELVRLGMELYLESNT</sequence>
<evidence type="ECO:0000256" key="2">
    <source>
        <dbReference type="SAM" id="MobiDB-lite"/>
    </source>
</evidence>
<evidence type="ECO:0000313" key="5">
    <source>
        <dbReference type="EMBL" id="KAF6042871.1"/>
    </source>
</evidence>
<organism evidence="5 6">
    <name type="scientific">Candida parapsilosis</name>
    <name type="common">Yeast</name>
    <dbReference type="NCBI Taxonomy" id="5480"/>
    <lineage>
        <taxon>Eukaryota</taxon>
        <taxon>Fungi</taxon>
        <taxon>Dikarya</taxon>
        <taxon>Ascomycota</taxon>
        <taxon>Saccharomycotina</taxon>
        <taxon>Pichiomycetes</taxon>
        <taxon>Debaryomycetaceae</taxon>
        <taxon>Candida/Lodderomyces clade</taxon>
        <taxon>Candida</taxon>
    </lineage>
</organism>
<dbReference type="InterPro" id="IPR039600">
    <property type="entry name" value="TANGO6/Rtp1"/>
</dbReference>
<comment type="caution">
    <text evidence="5">The sequence shown here is derived from an EMBL/GenBank/DDBJ whole genome shotgun (WGS) entry which is preliminary data.</text>
</comment>
<feature type="region of interest" description="Disordered" evidence="2">
    <location>
        <begin position="1"/>
        <end position="42"/>
    </location>
</feature>